<dbReference type="Gramene" id="ONIVA06G19650.1">
    <property type="protein sequence ID" value="ONIVA06G19650.1"/>
    <property type="gene ID" value="ONIVA06G19650"/>
</dbReference>
<evidence type="ECO:0000256" key="1">
    <source>
        <dbReference type="SAM" id="MobiDB-lite"/>
    </source>
</evidence>
<sequence length="167" mass="17990">MIPQILRLGSRASARATVFLSLDDTVGSGAWRQRPADGGGRGRAGPAEERLDQPPQRWGAGVCATDRCPLPPLPVIYAFAAAPPPPQAAFFTPPSLHHRPYELIINRSCYELEPQLFDFPTSLFQKPTIPVGILPPTNLVTDDDEPLPTAPRSCNGSMPSLVGEPVD</sequence>
<feature type="region of interest" description="Disordered" evidence="1">
    <location>
        <begin position="30"/>
        <end position="57"/>
    </location>
</feature>
<reference evidence="2" key="2">
    <citation type="submission" date="2018-04" db="EMBL/GenBank/DDBJ databases">
        <title>OnivRS2 (Oryza nivara Reference Sequence Version 2).</title>
        <authorList>
            <person name="Zhang J."/>
            <person name="Kudrna D."/>
            <person name="Lee S."/>
            <person name="Talag J."/>
            <person name="Rajasekar S."/>
            <person name="Welchert J."/>
            <person name="Hsing Y.-I."/>
            <person name="Wing R.A."/>
        </authorList>
    </citation>
    <scope>NUCLEOTIDE SEQUENCE [LARGE SCALE GENOMIC DNA]</scope>
    <source>
        <strain evidence="2">SL10</strain>
    </source>
</reference>
<dbReference type="HOGENOM" id="CLU_1597128_0_0_1"/>
<protein>
    <submittedName>
        <fullName evidence="2">Uncharacterized protein</fullName>
    </submittedName>
</protein>
<keyword evidence="3" id="KW-1185">Reference proteome</keyword>
<reference evidence="2" key="1">
    <citation type="submission" date="2015-04" db="UniProtKB">
        <authorList>
            <consortium name="EnsemblPlants"/>
        </authorList>
    </citation>
    <scope>IDENTIFICATION</scope>
    <source>
        <strain evidence="2">SL10</strain>
    </source>
</reference>
<name>A0A0E0HRL3_ORYNI</name>
<dbReference type="EnsemblPlants" id="ONIVA06G19650.1">
    <property type="protein sequence ID" value="ONIVA06G19650.1"/>
    <property type="gene ID" value="ONIVA06G19650"/>
</dbReference>
<dbReference type="Proteomes" id="UP000006591">
    <property type="component" value="Chromosome 6"/>
</dbReference>
<organism evidence="2">
    <name type="scientific">Oryza nivara</name>
    <name type="common">Indian wild rice</name>
    <name type="synonym">Oryza sativa f. spontanea</name>
    <dbReference type="NCBI Taxonomy" id="4536"/>
    <lineage>
        <taxon>Eukaryota</taxon>
        <taxon>Viridiplantae</taxon>
        <taxon>Streptophyta</taxon>
        <taxon>Embryophyta</taxon>
        <taxon>Tracheophyta</taxon>
        <taxon>Spermatophyta</taxon>
        <taxon>Magnoliopsida</taxon>
        <taxon>Liliopsida</taxon>
        <taxon>Poales</taxon>
        <taxon>Poaceae</taxon>
        <taxon>BOP clade</taxon>
        <taxon>Oryzoideae</taxon>
        <taxon>Oryzeae</taxon>
        <taxon>Oryzinae</taxon>
        <taxon>Oryza</taxon>
    </lineage>
</organism>
<evidence type="ECO:0000313" key="2">
    <source>
        <dbReference type="EnsemblPlants" id="ONIVA06G19650.1"/>
    </source>
</evidence>
<feature type="region of interest" description="Disordered" evidence="1">
    <location>
        <begin position="142"/>
        <end position="167"/>
    </location>
</feature>
<accession>A0A0E0HRL3</accession>
<evidence type="ECO:0000313" key="3">
    <source>
        <dbReference type="Proteomes" id="UP000006591"/>
    </source>
</evidence>
<proteinExistence type="predicted"/>
<dbReference type="AlphaFoldDB" id="A0A0E0HRL3"/>